<organism evidence="6 7">
    <name type="scientific">Ogataea philodendri</name>
    <dbReference type="NCBI Taxonomy" id="1378263"/>
    <lineage>
        <taxon>Eukaryota</taxon>
        <taxon>Fungi</taxon>
        <taxon>Dikarya</taxon>
        <taxon>Ascomycota</taxon>
        <taxon>Saccharomycotina</taxon>
        <taxon>Pichiomycetes</taxon>
        <taxon>Pichiales</taxon>
        <taxon>Pichiaceae</taxon>
        <taxon>Ogataea</taxon>
    </lineage>
</organism>
<reference evidence="6" key="2">
    <citation type="submission" date="2021-01" db="EMBL/GenBank/DDBJ databases">
        <authorList>
            <person name="Schikora-Tamarit M.A."/>
        </authorList>
    </citation>
    <scope>NUCLEOTIDE SEQUENCE</scope>
    <source>
        <strain evidence="6">CBS6075</strain>
    </source>
</reference>
<gene>
    <name evidence="6" type="ORF">OGAPHI_005527</name>
</gene>
<feature type="compositionally biased region" description="Polar residues" evidence="5">
    <location>
        <begin position="1"/>
        <end position="10"/>
    </location>
</feature>
<evidence type="ECO:0000256" key="4">
    <source>
        <dbReference type="ARBA" id="ARBA00023128"/>
    </source>
</evidence>
<dbReference type="RefSeq" id="XP_046059367.1">
    <property type="nucleotide sequence ID" value="XM_046206720.1"/>
</dbReference>
<dbReference type="GO" id="GO:0003676">
    <property type="term" value="F:nucleic acid binding"/>
    <property type="evidence" value="ECO:0007669"/>
    <property type="project" value="InterPro"/>
</dbReference>
<dbReference type="PANTHER" id="PTHR28133:SF1">
    <property type="entry name" value="REQUIRED FOR RESPIRATORY GROWTH PROTEIN 7, MITOCHONDRIAL"/>
    <property type="match status" value="1"/>
</dbReference>
<comment type="caution">
    <text evidence="6">The sequence shown here is derived from an EMBL/GenBank/DDBJ whole genome shotgun (WGS) entry which is preliminary data.</text>
</comment>
<evidence type="ECO:0000256" key="2">
    <source>
        <dbReference type="ARBA" id="ARBA00009554"/>
    </source>
</evidence>
<comment type="subcellular location">
    <subcellularLocation>
        <location evidence="1">Mitochondrion</location>
    </subcellularLocation>
</comment>
<feature type="region of interest" description="Disordered" evidence="5">
    <location>
        <begin position="1"/>
        <end position="32"/>
    </location>
</feature>
<reference evidence="6" key="1">
    <citation type="journal article" date="2021" name="Open Biol.">
        <title>Shared evolutionary footprints suggest mitochondrial oxidative damage underlies multiple complex I losses in fungi.</title>
        <authorList>
            <person name="Schikora-Tamarit M.A."/>
            <person name="Marcet-Houben M."/>
            <person name="Nosek J."/>
            <person name="Gabaldon T."/>
        </authorList>
    </citation>
    <scope>NUCLEOTIDE SEQUENCE</scope>
    <source>
        <strain evidence="6">CBS6075</strain>
    </source>
</reference>
<dbReference type="InterPro" id="IPR011856">
    <property type="entry name" value="tRNA_endonuc-like_dom_sf"/>
</dbReference>
<dbReference type="Gene3D" id="3.40.1350.10">
    <property type="match status" value="1"/>
</dbReference>
<proteinExistence type="inferred from homology"/>
<evidence type="ECO:0000313" key="6">
    <source>
        <dbReference type="EMBL" id="KAH3662278.1"/>
    </source>
</evidence>
<evidence type="ECO:0000256" key="3">
    <source>
        <dbReference type="ARBA" id="ARBA00014638"/>
    </source>
</evidence>
<dbReference type="GeneID" id="70237491"/>
<evidence type="ECO:0000313" key="7">
    <source>
        <dbReference type="Proteomes" id="UP000769157"/>
    </source>
</evidence>
<accession>A0A9P8NYK2</accession>
<evidence type="ECO:0000256" key="5">
    <source>
        <dbReference type="SAM" id="MobiDB-lite"/>
    </source>
</evidence>
<dbReference type="EMBL" id="JAEUBE010000378">
    <property type="protein sequence ID" value="KAH3662278.1"/>
    <property type="molecule type" value="Genomic_DNA"/>
</dbReference>
<name>A0A9P8NYK2_9ASCO</name>
<dbReference type="AlphaFoldDB" id="A0A9P8NYK2"/>
<dbReference type="PANTHER" id="PTHR28133">
    <property type="entry name" value="REQUIRED FOR RESPIRATORY GROWTH PROTEIN 7, MITOCHONDRIAL"/>
    <property type="match status" value="1"/>
</dbReference>
<dbReference type="GO" id="GO:0005739">
    <property type="term" value="C:mitochondrion"/>
    <property type="evidence" value="ECO:0007669"/>
    <property type="project" value="UniProtKB-SubCell"/>
</dbReference>
<keyword evidence="4" id="KW-0496">Mitochondrion</keyword>
<dbReference type="Proteomes" id="UP000769157">
    <property type="component" value="Unassembled WGS sequence"/>
</dbReference>
<protein>
    <recommendedName>
        <fullName evidence="3">Required for respiratory growth protein 7, mitochondrial</fullName>
    </recommendedName>
</protein>
<sequence>MSETSDNSSAPAIKEPVSSEPGLRLEIDQPPKTQLSVSEISEKITTELNDALDHLAKTDRDLSRTFDRIEPYSTRVFSSPKFNSFESYLSHAKVAGTSPRSTVFTGSAYEISFADFLSQTLAPSRVIHQGGAHDGGVDLQATLDLNSVTVSPGDASPPNFPASGSTVRLLVQCKCWERAKMDVKTVRELNGTYANYIRQNQNKTQAILMFVTPTGFTRGGLAMFDSSPVPMIFAKFAKPQLRSPSLDPFKVENYEKGKVESFYCNIAAQQLLDGTQWKQYLSIAIRNKVGNGQMVAHQVPGLVTGESLLQHGKQSHGFLAVSVNTIWHFFRSIESKVVELSLHWSQSSHLEKHPFQLLIIQVCAVFEAVLSVLVVFVTQIHHDGSTFINVGDFTLGVHISEGWDSAVWIELQVPVLFAFASGNVDFPHMIVQPEKFQKN</sequence>
<dbReference type="InterPro" id="IPR018828">
    <property type="entry name" value="RRG7"/>
</dbReference>
<evidence type="ECO:0000256" key="1">
    <source>
        <dbReference type="ARBA" id="ARBA00004173"/>
    </source>
</evidence>
<dbReference type="Pfam" id="PF10356">
    <property type="entry name" value="RRG7"/>
    <property type="match status" value="1"/>
</dbReference>
<dbReference type="OrthoDB" id="20734at2759"/>
<comment type="similarity">
    <text evidence="2">Belongs to the RRG7 family.</text>
</comment>
<keyword evidence="7" id="KW-1185">Reference proteome</keyword>